<evidence type="ECO:0000256" key="1">
    <source>
        <dbReference type="SAM" id="Phobius"/>
    </source>
</evidence>
<gene>
    <name evidence="2" type="ORF">N4264_06310</name>
</gene>
<protein>
    <submittedName>
        <fullName evidence="2">Uncharacterized protein</fullName>
    </submittedName>
</protein>
<feature type="transmembrane region" description="Helical" evidence="1">
    <location>
        <begin position="18"/>
        <end position="36"/>
    </location>
</feature>
<keyword evidence="1" id="KW-1133">Transmembrane helix</keyword>
<evidence type="ECO:0000313" key="3">
    <source>
        <dbReference type="Proteomes" id="UP001064632"/>
    </source>
</evidence>
<organism evidence="2 3">
    <name type="scientific">Tahibacter amnicola</name>
    <dbReference type="NCBI Taxonomy" id="2976241"/>
    <lineage>
        <taxon>Bacteria</taxon>
        <taxon>Pseudomonadati</taxon>
        <taxon>Pseudomonadota</taxon>
        <taxon>Gammaproteobacteria</taxon>
        <taxon>Lysobacterales</taxon>
        <taxon>Rhodanobacteraceae</taxon>
        <taxon>Tahibacter</taxon>
    </lineage>
</organism>
<keyword evidence="3" id="KW-1185">Reference proteome</keyword>
<dbReference type="Proteomes" id="UP001064632">
    <property type="component" value="Chromosome"/>
</dbReference>
<keyword evidence="1" id="KW-0812">Transmembrane</keyword>
<reference evidence="2" key="1">
    <citation type="submission" date="2022-09" db="EMBL/GenBank/DDBJ databases">
        <title>Tahibacter sp. nov., isolated from a fresh water.</title>
        <authorList>
            <person name="Baek J.H."/>
            <person name="Lee J.K."/>
            <person name="Kim J.M."/>
            <person name="Jeon C.O."/>
        </authorList>
    </citation>
    <scope>NUCLEOTIDE SEQUENCE</scope>
    <source>
        <strain evidence="2">W38</strain>
    </source>
</reference>
<keyword evidence="1" id="KW-0472">Membrane</keyword>
<feature type="transmembrane region" description="Helical" evidence="1">
    <location>
        <begin position="48"/>
        <end position="69"/>
    </location>
</feature>
<accession>A0ABY6BGW2</accession>
<proteinExistence type="predicted"/>
<evidence type="ECO:0000313" key="2">
    <source>
        <dbReference type="EMBL" id="UXI69259.1"/>
    </source>
</evidence>
<dbReference type="RefSeq" id="WP_261696217.1">
    <property type="nucleotide sequence ID" value="NZ_CP104694.1"/>
</dbReference>
<dbReference type="EMBL" id="CP104694">
    <property type="protein sequence ID" value="UXI69259.1"/>
    <property type="molecule type" value="Genomic_DNA"/>
</dbReference>
<name>A0ABY6BGW2_9GAMM</name>
<sequence length="88" mass="9270">MPSRSATPSRWRDRVGESLLLLVLSPLWVAYALLMYAGGAGKSRGLQYVALAILLLASAGVPLLIIYGVKWLGCVVFSALGLGPPACL</sequence>